<dbReference type="AlphaFoldDB" id="A0A3M6CN50"/>
<name>A0A3M6CN50_9PSED</name>
<proteinExistence type="predicted"/>
<sequence>MVLRMAALRQSDASAGAGIQMAGRISRDLAHNGITDHMTAVELAPLGREH</sequence>
<evidence type="ECO:0000313" key="2">
    <source>
        <dbReference type="Proteomes" id="UP000279173"/>
    </source>
</evidence>
<accession>A0A3M6CN50</accession>
<dbReference type="Proteomes" id="UP000279173">
    <property type="component" value="Unassembled WGS sequence"/>
</dbReference>
<comment type="caution">
    <text evidence="1">The sequence shown here is derived from an EMBL/GenBank/DDBJ whole genome shotgun (WGS) entry which is preliminary data.</text>
</comment>
<gene>
    <name evidence="1" type="ORF">ALP10_200090</name>
</gene>
<organism evidence="1 2">
    <name type="scientific">Pseudomonas syringae pv. helianthi</name>
    <dbReference type="NCBI Taxonomy" id="251654"/>
    <lineage>
        <taxon>Bacteria</taxon>
        <taxon>Pseudomonadati</taxon>
        <taxon>Pseudomonadota</taxon>
        <taxon>Gammaproteobacteria</taxon>
        <taxon>Pseudomonadales</taxon>
        <taxon>Pseudomonadaceae</taxon>
        <taxon>Pseudomonas</taxon>
    </lineage>
</organism>
<dbReference type="EMBL" id="RBUT01000130">
    <property type="protein sequence ID" value="RMV45207.1"/>
    <property type="molecule type" value="Genomic_DNA"/>
</dbReference>
<evidence type="ECO:0000313" key="1">
    <source>
        <dbReference type="EMBL" id="RMV45207.1"/>
    </source>
</evidence>
<protein>
    <submittedName>
        <fullName evidence="1">Uncharacterized protein</fullName>
    </submittedName>
</protein>
<reference evidence="1 2" key="1">
    <citation type="submission" date="2018-08" db="EMBL/GenBank/DDBJ databases">
        <title>Recombination of ecologically and evolutionarily significant loci maintains genetic cohesion in the Pseudomonas syringae species complex.</title>
        <authorList>
            <person name="Dillon M."/>
            <person name="Thakur S."/>
            <person name="Almeida R.N.D."/>
            <person name="Weir B.S."/>
            <person name="Guttman D.S."/>
        </authorList>
    </citation>
    <scope>NUCLEOTIDE SEQUENCE [LARGE SCALE GENOMIC DNA]</scope>
    <source>
        <strain evidence="1 2">ICMP 3263</strain>
    </source>
</reference>